<dbReference type="Proteomes" id="UP001306950">
    <property type="component" value="Unassembled WGS sequence"/>
</dbReference>
<comment type="caution">
    <text evidence="1">The sequence shown here is derived from an EMBL/GenBank/DDBJ whole genome shotgun (WGS) entry which is preliminary data.</text>
</comment>
<name>A0ABU7VZC1_9BACL</name>
<keyword evidence="2" id="KW-1185">Reference proteome</keyword>
<organism evidence="1 2">
    <name type="scientific">Paenibacillus haidiansis</name>
    <dbReference type="NCBI Taxonomy" id="1574488"/>
    <lineage>
        <taxon>Bacteria</taxon>
        <taxon>Bacillati</taxon>
        <taxon>Bacillota</taxon>
        <taxon>Bacilli</taxon>
        <taxon>Bacillales</taxon>
        <taxon>Paenibacillaceae</taxon>
        <taxon>Paenibacillus</taxon>
    </lineage>
</organism>
<gene>
    <name evidence="1" type="ORF">V3851_25335</name>
</gene>
<accession>A0ABU7VZC1</accession>
<dbReference type="EMBL" id="JAZHPZ010000023">
    <property type="protein sequence ID" value="MEF2969111.1"/>
    <property type="molecule type" value="Genomic_DNA"/>
</dbReference>
<evidence type="ECO:0000313" key="1">
    <source>
        <dbReference type="EMBL" id="MEF2969111.1"/>
    </source>
</evidence>
<reference evidence="1 2" key="1">
    <citation type="submission" date="2024-02" db="EMBL/GenBank/DDBJ databases">
        <title>A nitrogen-fixing paenibacillus bacterium.</title>
        <authorList>
            <person name="Zhang W.L."/>
            <person name="Chen S.F."/>
        </authorList>
    </citation>
    <scope>NUCLEOTIDE SEQUENCE [LARGE SCALE GENOMIC DNA]</scope>
    <source>
        <strain evidence="1 2">M1</strain>
    </source>
</reference>
<evidence type="ECO:0000313" key="2">
    <source>
        <dbReference type="Proteomes" id="UP001306950"/>
    </source>
</evidence>
<sequence>MLFVKELPEEIREVTGRLTIWDEETDRALDRARLNLLLRMSSYVYSCAWVTRRPLIEKVSFFINNSFDYQKTAEKFGVSVKSLHVSISYASSQLKKRLYPALEHLREGNMGAAEEEFAKATGVPGANLFIKEIYDRCEPKAHSIDLASCGNELDFLSRYTYYGLSSELYSLNKQKLEHLLYVLSSNDIRSATERAVLFNCLEGYYDASKAMEVLADSRRPKFLKD</sequence>
<protein>
    <submittedName>
        <fullName evidence="1">Uncharacterized protein</fullName>
    </submittedName>
</protein>
<proteinExistence type="predicted"/>